<dbReference type="GO" id="GO:0022627">
    <property type="term" value="C:cytosolic small ribosomal subunit"/>
    <property type="evidence" value="ECO:0007669"/>
    <property type="project" value="TreeGrafter"/>
</dbReference>
<dbReference type="InterPro" id="IPR023035">
    <property type="entry name" value="Ribosomal_uS9_bac/plastid"/>
</dbReference>
<dbReference type="PANTHER" id="PTHR21569">
    <property type="entry name" value="RIBOSOMAL PROTEIN S9"/>
    <property type="match status" value="1"/>
</dbReference>
<comment type="similarity">
    <text evidence="1 5 6">Belongs to the universal ribosomal protein uS9 family.</text>
</comment>
<organism evidence="8 9">
    <name type="scientific">Candidatus Ryanbacteria bacterium CG10_big_fil_rev_8_21_14_0_10_43_42</name>
    <dbReference type="NCBI Taxonomy" id="1974864"/>
    <lineage>
        <taxon>Bacteria</taxon>
        <taxon>Candidatus Ryaniibacteriota</taxon>
    </lineage>
</organism>
<dbReference type="HAMAP" id="MF_00532_B">
    <property type="entry name" value="Ribosomal_uS9_B"/>
    <property type="match status" value="1"/>
</dbReference>
<dbReference type="NCBIfam" id="NF001099">
    <property type="entry name" value="PRK00132.1"/>
    <property type="match status" value="1"/>
</dbReference>
<evidence type="ECO:0000256" key="5">
    <source>
        <dbReference type="HAMAP-Rule" id="MF_00532"/>
    </source>
</evidence>
<dbReference type="GO" id="GO:0003723">
    <property type="term" value="F:RNA binding"/>
    <property type="evidence" value="ECO:0007669"/>
    <property type="project" value="TreeGrafter"/>
</dbReference>
<dbReference type="PANTHER" id="PTHR21569:SF1">
    <property type="entry name" value="SMALL RIBOSOMAL SUBUNIT PROTEIN US9M"/>
    <property type="match status" value="1"/>
</dbReference>
<dbReference type="Gene3D" id="3.30.230.10">
    <property type="match status" value="1"/>
</dbReference>
<dbReference type="FunFam" id="3.30.230.10:FF:000001">
    <property type="entry name" value="30S ribosomal protein S9"/>
    <property type="match status" value="1"/>
</dbReference>
<sequence length="139" mass="15807">MATATKKQSSTEPYTEGIGRRKTSVARVRIYERGTGITVNDKDYHDYFPGASLHHIVEEALKKTDLHQQKKVSVHVSGGGLYAQAEAIRHGLARALVLLHEDLKKPLRDLGFLTRDSRMKERKKFGLRSARRAPQWSKR</sequence>
<keyword evidence="2 5" id="KW-0689">Ribosomal protein</keyword>
<evidence type="ECO:0000256" key="2">
    <source>
        <dbReference type="ARBA" id="ARBA00022980"/>
    </source>
</evidence>
<dbReference type="AlphaFoldDB" id="A0A2M8KX29"/>
<keyword evidence="3 5" id="KW-0687">Ribonucleoprotein</keyword>
<dbReference type="Pfam" id="PF00380">
    <property type="entry name" value="Ribosomal_S9"/>
    <property type="match status" value="1"/>
</dbReference>
<dbReference type="InterPro" id="IPR000754">
    <property type="entry name" value="Ribosomal_uS9"/>
</dbReference>
<dbReference type="InterPro" id="IPR014721">
    <property type="entry name" value="Ribsml_uS5_D2-typ_fold_subgr"/>
</dbReference>
<dbReference type="Proteomes" id="UP000229098">
    <property type="component" value="Unassembled WGS sequence"/>
</dbReference>
<evidence type="ECO:0000313" key="9">
    <source>
        <dbReference type="Proteomes" id="UP000229098"/>
    </source>
</evidence>
<evidence type="ECO:0000256" key="7">
    <source>
        <dbReference type="SAM" id="MobiDB-lite"/>
    </source>
</evidence>
<dbReference type="InterPro" id="IPR020568">
    <property type="entry name" value="Ribosomal_Su5_D2-typ_SF"/>
</dbReference>
<accession>A0A2M8KX29</accession>
<gene>
    <name evidence="5" type="primary">rpsI</name>
    <name evidence="8" type="ORF">COU90_03470</name>
</gene>
<protein>
    <recommendedName>
        <fullName evidence="4 5">Small ribosomal subunit protein uS9</fullName>
    </recommendedName>
</protein>
<evidence type="ECO:0000256" key="1">
    <source>
        <dbReference type="ARBA" id="ARBA00005251"/>
    </source>
</evidence>
<dbReference type="EMBL" id="PFEF01000006">
    <property type="protein sequence ID" value="PJE64476.1"/>
    <property type="molecule type" value="Genomic_DNA"/>
</dbReference>
<dbReference type="GO" id="GO:0003735">
    <property type="term" value="F:structural constituent of ribosome"/>
    <property type="evidence" value="ECO:0007669"/>
    <property type="project" value="InterPro"/>
</dbReference>
<dbReference type="PROSITE" id="PS00360">
    <property type="entry name" value="RIBOSOMAL_S9"/>
    <property type="match status" value="1"/>
</dbReference>
<evidence type="ECO:0000256" key="6">
    <source>
        <dbReference type="RuleBase" id="RU003815"/>
    </source>
</evidence>
<comment type="caution">
    <text evidence="8">The sequence shown here is derived from an EMBL/GenBank/DDBJ whole genome shotgun (WGS) entry which is preliminary data.</text>
</comment>
<proteinExistence type="inferred from homology"/>
<evidence type="ECO:0000256" key="4">
    <source>
        <dbReference type="ARBA" id="ARBA00035259"/>
    </source>
</evidence>
<evidence type="ECO:0000256" key="3">
    <source>
        <dbReference type="ARBA" id="ARBA00023274"/>
    </source>
</evidence>
<dbReference type="InterPro" id="IPR020574">
    <property type="entry name" value="Ribosomal_uS9_CS"/>
</dbReference>
<name>A0A2M8KX29_9BACT</name>
<feature type="region of interest" description="Disordered" evidence="7">
    <location>
        <begin position="1"/>
        <end position="20"/>
    </location>
</feature>
<dbReference type="GO" id="GO:0006412">
    <property type="term" value="P:translation"/>
    <property type="evidence" value="ECO:0007669"/>
    <property type="project" value="UniProtKB-UniRule"/>
</dbReference>
<evidence type="ECO:0000313" key="8">
    <source>
        <dbReference type="EMBL" id="PJE64476.1"/>
    </source>
</evidence>
<dbReference type="SUPFAM" id="SSF54211">
    <property type="entry name" value="Ribosomal protein S5 domain 2-like"/>
    <property type="match status" value="1"/>
</dbReference>
<feature type="compositionally biased region" description="Polar residues" evidence="7">
    <location>
        <begin position="1"/>
        <end position="13"/>
    </location>
</feature>
<reference evidence="9" key="1">
    <citation type="submission" date="2017-09" db="EMBL/GenBank/DDBJ databases">
        <title>Depth-based differentiation of microbial function through sediment-hosted aquifers and enrichment of novel symbionts in the deep terrestrial subsurface.</title>
        <authorList>
            <person name="Probst A.J."/>
            <person name="Ladd B."/>
            <person name="Jarett J.K."/>
            <person name="Geller-Mcgrath D.E."/>
            <person name="Sieber C.M.K."/>
            <person name="Emerson J.B."/>
            <person name="Anantharaman K."/>
            <person name="Thomas B.C."/>
            <person name="Malmstrom R."/>
            <person name="Stieglmeier M."/>
            <person name="Klingl A."/>
            <person name="Woyke T."/>
            <person name="Ryan C.M."/>
            <person name="Banfield J.F."/>
        </authorList>
    </citation>
    <scope>NUCLEOTIDE SEQUENCE [LARGE SCALE GENOMIC DNA]</scope>
</reference>